<dbReference type="AlphaFoldDB" id="A0AAD7DHD9"/>
<evidence type="ECO:0000313" key="3">
    <source>
        <dbReference type="Proteomes" id="UP001221757"/>
    </source>
</evidence>
<accession>A0AAD7DHD9</accession>
<gene>
    <name evidence="2" type="ORF">B0H17DRAFT_1179900</name>
</gene>
<evidence type="ECO:0000256" key="1">
    <source>
        <dbReference type="SAM" id="MobiDB-lite"/>
    </source>
</evidence>
<sequence>MYQYPSLKTLSPPYTPAPVAAVAPAAAPANGGVTLSFDIPINSNVIGATPVTRAKHYGRAVPFSVRYTEICDMMGLDSMTAVLGYKWDNEKRNDPVHGLANAADWNNCLEKGIGQTTRARTQQVTCVIKNLNLPEETASGAEPTASKKRKAPVTNPSDDRKTFDFTKEYHTLKEHLSCATHKGQLCFISTLDGHHHCVEPYHASLWAKEISHILDENSISEGVSYPPVTDILQLIDNSGIFDDSAVLPFPTIIFADALDEYQITRVDHVPLLNMEFYVHQINMPEELATLFVEESILVLTRARKGKGRATEF</sequence>
<proteinExistence type="predicted"/>
<organism evidence="2 3">
    <name type="scientific">Mycena rosella</name>
    <name type="common">Pink bonnet</name>
    <name type="synonym">Agaricus rosellus</name>
    <dbReference type="NCBI Taxonomy" id="1033263"/>
    <lineage>
        <taxon>Eukaryota</taxon>
        <taxon>Fungi</taxon>
        <taxon>Dikarya</taxon>
        <taxon>Basidiomycota</taxon>
        <taxon>Agaricomycotina</taxon>
        <taxon>Agaricomycetes</taxon>
        <taxon>Agaricomycetidae</taxon>
        <taxon>Agaricales</taxon>
        <taxon>Marasmiineae</taxon>
        <taxon>Mycenaceae</taxon>
        <taxon>Mycena</taxon>
    </lineage>
</organism>
<protein>
    <submittedName>
        <fullName evidence="2">Uncharacterized protein</fullName>
    </submittedName>
</protein>
<evidence type="ECO:0000313" key="2">
    <source>
        <dbReference type="EMBL" id="KAJ7690326.1"/>
    </source>
</evidence>
<feature type="region of interest" description="Disordered" evidence="1">
    <location>
        <begin position="137"/>
        <end position="159"/>
    </location>
</feature>
<dbReference type="EMBL" id="JARKIE010000065">
    <property type="protein sequence ID" value="KAJ7690326.1"/>
    <property type="molecule type" value="Genomic_DNA"/>
</dbReference>
<reference evidence="2" key="1">
    <citation type="submission" date="2023-03" db="EMBL/GenBank/DDBJ databases">
        <title>Massive genome expansion in bonnet fungi (Mycena s.s.) driven by repeated elements and novel gene families across ecological guilds.</title>
        <authorList>
            <consortium name="Lawrence Berkeley National Laboratory"/>
            <person name="Harder C.B."/>
            <person name="Miyauchi S."/>
            <person name="Viragh M."/>
            <person name="Kuo A."/>
            <person name="Thoen E."/>
            <person name="Andreopoulos B."/>
            <person name="Lu D."/>
            <person name="Skrede I."/>
            <person name="Drula E."/>
            <person name="Henrissat B."/>
            <person name="Morin E."/>
            <person name="Kohler A."/>
            <person name="Barry K."/>
            <person name="LaButti K."/>
            <person name="Morin E."/>
            <person name="Salamov A."/>
            <person name="Lipzen A."/>
            <person name="Mereny Z."/>
            <person name="Hegedus B."/>
            <person name="Baldrian P."/>
            <person name="Stursova M."/>
            <person name="Weitz H."/>
            <person name="Taylor A."/>
            <person name="Grigoriev I.V."/>
            <person name="Nagy L.G."/>
            <person name="Martin F."/>
            <person name="Kauserud H."/>
        </authorList>
    </citation>
    <scope>NUCLEOTIDE SEQUENCE</scope>
    <source>
        <strain evidence="2">CBHHK067</strain>
    </source>
</reference>
<keyword evidence="3" id="KW-1185">Reference proteome</keyword>
<comment type="caution">
    <text evidence="2">The sequence shown here is derived from an EMBL/GenBank/DDBJ whole genome shotgun (WGS) entry which is preliminary data.</text>
</comment>
<name>A0AAD7DHD9_MYCRO</name>
<dbReference type="Proteomes" id="UP001221757">
    <property type="component" value="Unassembled WGS sequence"/>
</dbReference>